<accession>A0A518B8K1</accession>
<evidence type="ECO:0000313" key="5">
    <source>
        <dbReference type="Proteomes" id="UP000317093"/>
    </source>
</evidence>
<evidence type="ECO:0000313" key="4">
    <source>
        <dbReference type="EMBL" id="QDU63306.1"/>
    </source>
</evidence>
<dbReference type="Gene3D" id="2.30.130.110">
    <property type="match status" value="1"/>
</dbReference>
<dbReference type="Pfam" id="PF20629">
    <property type="entry name" value="GD_AH_C"/>
    <property type="match status" value="1"/>
</dbReference>
<dbReference type="Pfam" id="PF04295">
    <property type="entry name" value="GD_AH_second"/>
    <property type="match status" value="1"/>
</dbReference>
<dbReference type="PANTHER" id="PTHR30536:SF5">
    <property type="entry name" value="ALTRONATE DEHYDRATASE"/>
    <property type="match status" value="1"/>
</dbReference>
<dbReference type="AlphaFoldDB" id="A0A518B8K1"/>
<keyword evidence="5" id="KW-1185">Reference proteome</keyword>
<dbReference type="InterPro" id="IPR007392">
    <property type="entry name" value="GD_AH_second"/>
</dbReference>
<evidence type="ECO:0000256" key="1">
    <source>
        <dbReference type="ARBA" id="ARBA00010986"/>
    </source>
</evidence>
<organism evidence="4 5">
    <name type="scientific">Kolteria novifilia</name>
    <dbReference type="NCBI Taxonomy" id="2527975"/>
    <lineage>
        <taxon>Bacteria</taxon>
        <taxon>Pseudomonadati</taxon>
        <taxon>Planctomycetota</taxon>
        <taxon>Planctomycetia</taxon>
        <taxon>Kolteriales</taxon>
        <taxon>Kolteriaceae</taxon>
        <taxon>Kolteria</taxon>
    </lineage>
</organism>
<dbReference type="EC" id="4.2.1.7" evidence="4"/>
<dbReference type="Proteomes" id="UP000317093">
    <property type="component" value="Chromosome"/>
</dbReference>
<dbReference type="CDD" id="cd11613">
    <property type="entry name" value="SAF_AH_GD"/>
    <property type="match status" value="1"/>
</dbReference>
<dbReference type="InterPro" id="IPR044144">
    <property type="entry name" value="SAF_UxaA/GarD"/>
</dbReference>
<evidence type="ECO:0000259" key="3">
    <source>
        <dbReference type="SMART" id="SM00858"/>
    </source>
</evidence>
<evidence type="ECO:0000256" key="2">
    <source>
        <dbReference type="ARBA" id="ARBA00023239"/>
    </source>
</evidence>
<dbReference type="SMART" id="SM00858">
    <property type="entry name" value="SAF"/>
    <property type="match status" value="1"/>
</dbReference>
<dbReference type="GO" id="GO:0019698">
    <property type="term" value="P:D-galacturonate catabolic process"/>
    <property type="evidence" value="ECO:0007669"/>
    <property type="project" value="TreeGrafter"/>
</dbReference>
<comment type="similarity">
    <text evidence="1">Belongs to the UxaA family.</text>
</comment>
<dbReference type="GO" id="GO:0008789">
    <property type="term" value="F:altronate dehydratase activity"/>
    <property type="evidence" value="ECO:0007669"/>
    <property type="project" value="UniProtKB-EC"/>
</dbReference>
<sequence length="548" mass="59355">MSFLHVHPDDDMLVALETHPRGERVSHHDLTFELLDEIPAKHKVCLRDVPTGGLLKMYGIVVARANQPLRQGQLLTIDNVDHATAEREEGTSAAAWKAPDVSKWADRTFMGYRRHDGRVGTRNHWLVIPMVFCENRNVNVLREAMLEELGFATHSRYQKITRTLVERYRQGASAAAILETAIVAEEVDRPATPIFERVDGIKFLAHDEGCGGALQDSINLCGLLAGYINHPNVAGATVLSLGCQKAQLTTLQDELHRRNPDFKKPLYIFEQQRVGSEETLLTEAIRHTLAGLVDANQAEREPAPLSELVVGLECGGSDGFSGISANPAIGHCSDLLVALGGSVILSEFPELAGCENDLASRCATPEVSKRFLDLMSSYEERCRLDGLGFEGNPSPGNIRDGLITDAIKSAGAAKKGGTSPVTDVLDYPEWVTKRGLNLLRTPGNDVESTTAMAGAGATAMFFSTGLGTPTGNPISPVIKVSTNTEMAEKMADIIDVDAGGVIPGDHRVEEIGERLLDQLILSASGAAPTKAEILGQDDFIPWRQRLTM</sequence>
<keyword evidence="2 4" id="KW-0456">Lyase</keyword>
<dbReference type="KEGG" id="knv:Pan216_41840"/>
<proteinExistence type="inferred from homology"/>
<dbReference type="OrthoDB" id="9804574at2"/>
<dbReference type="InterPro" id="IPR052172">
    <property type="entry name" value="UxaA_altronate/galactarate_dh"/>
</dbReference>
<dbReference type="InterPro" id="IPR048332">
    <property type="entry name" value="GD_AH_C"/>
</dbReference>
<gene>
    <name evidence="4" type="primary">uxaA</name>
    <name evidence="4" type="ORF">Pan216_41840</name>
</gene>
<protein>
    <submittedName>
        <fullName evidence="4">Altronate dehydratase</fullName>
        <ecNumber evidence="4">4.2.1.7</ecNumber>
    </submittedName>
</protein>
<dbReference type="InterPro" id="IPR013974">
    <property type="entry name" value="SAF"/>
</dbReference>
<feature type="domain" description="SAF" evidence="3">
    <location>
        <begin position="10"/>
        <end position="81"/>
    </location>
</feature>
<reference evidence="4 5" key="1">
    <citation type="submission" date="2019-02" db="EMBL/GenBank/DDBJ databases">
        <title>Deep-cultivation of Planctomycetes and their phenomic and genomic characterization uncovers novel biology.</title>
        <authorList>
            <person name="Wiegand S."/>
            <person name="Jogler M."/>
            <person name="Boedeker C."/>
            <person name="Pinto D."/>
            <person name="Vollmers J."/>
            <person name="Rivas-Marin E."/>
            <person name="Kohn T."/>
            <person name="Peeters S.H."/>
            <person name="Heuer A."/>
            <person name="Rast P."/>
            <person name="Oberbeckmann S."/>
            <person name="Bunk B."/>
            <person name="Jeske O."/>
            <person name="Meyerdierks A."/>
            <person name="Storesund J.E."/>
            <person name="Kallscheuer N."/>
            <person name="Luecker S."/>
            <person name="Lage O.M."/>
            <person name="Pohl T."/>
            <person name="Merkel B.J."/>
            <person name="Hornburger P."/>
            <person name="Mueller R.-W."/>
            <person name="Bruemmer F."/>
            <person name="Labrenz M."/>
            <person name="Spormann A.M."/>
            <person name="Op den Camp H."/>
            <person name="Overmann J."/>
            <person name="Amann R."/>
            <person name="Jetten M.S.M."/>
            <person name="Mascher T."/>
            <person name="Medema M.H."/>
            <person name="Devos D.P."/>
            <person name="Kaster A.-K."/>
            <person name="Ovreas L."/>
            <person name="Rohde M."/>
            <person name="Galperin M.Y."/>
            <person name="Jogler C."/>
        </authorList>
    </citation>
    <scope>NUCLEOTIDE SEQUENCE [LARGE SCALE GENOMIC DNA]</scope>
    <source>
        <strain evidence="4 5">Pan216</strain>
    </source>
</reference>
<dbReference type="EMBL" id="CP036279">
    <property type="protein sequence ID" value="QDU63306.1"/>
    <property type="molecule type" value="Genomic_DNA"/>
</dbReference>
<dbReference type="PANTHER" id="PTHR30536">
    <property type="entry name" value="ALTRONATE/GALACTARATE DEHYDRATASE"/>
    <property type="match status" value="1"/>
</dbReference>
<dbReference type="RefSeq" id="WP_145260688.1">
    <property type="nucleotide sequence ID" value="NZ_CP036279.1"/>
</dbReference>
<name>A0A518B8K1_9BACT</name>